<dbReference type="PANTHER" id="PTHR30573">
    <property type="entry name" value="QUINOLINATE SYNTHETASE A"/>
    <property type="match status" value="1"/>
</dbReference>
<dbReference type="GO" id="GO:0008987">
    <property type="term" value="F:quinolinate synthetase A activity"/>
    <property type="evidence" value="ECO:0007669"/>
    <property type="project" value="InterPro"/>
</dbReference>
<keyword evidence="6" id="KW-0808">Transferase</keyword>
<evidence type="ECO:0000256" key="2">
    <source>
        <dbReference type="ARBA" id="ARBA00005065"/>
    </source>
</evidence>
<dbReference type="EMBL" id="HBIO01026383">
    <property type="protein sequence ID" value="CAE0475419.1"/>
    <property type="molecule type" value="Transcribed_RNA"/>
</dbReference>
<evidence type="ECO:0000256" key="1">
    <source>
        <dbReference type="ARBA" id="ARBA00001966"/>
    </source>
</evidence>
<keyword evidence="9" id="KW-0411">Iron-sulfur</keyword>
<evidence type="ECO:0000256" key="6">
    <source>
        <dbReference type="ARBA" id="ARBA00022679"/>
    </source>
</evidence>
<keyword evidence="7" id="KW-0479">Metal-binding</keyword>
<evidence type="ECO:0000256" key="3">
    <source>
        <dbReference type="ARBA" id="ARBA00012669"/>
    </source>
</evidence>
<accession>A0A7S3QEV1</accession>
<keyword evidence="8" id="KW-0408">Iron</keyword>
<comment type="cofactor">
    <cofactor evidence="1">
        <name>[4Fe-4S] cluster</name>
        <dbReference type="ChEBI" id="CHEBI:49883"/>
    </cofactor>
</comment>
<protein>
    <recommendedName>
        <fullName evidence="3">quinolinate synthase</fullName>
        <ecNumber evidence="3">2.5.1.72</ecNumber>
    </recommendedName>
</protein>
<dbReference type="Gene3D" id="3.40.50.10800">
    <property type="entry name" value="NadA-like"/>
    <property type="match status" value="3"/>
</dbReference>
<keyword evidence="4" id="KW-0004">4Fe-4S</keyword>
<dbReference type="SUPFAM" id="SSF142754">
    <property type="entry name" value="NadA-like"/>
    <property type="match status" value="1"/>
</dbReference>
<sequence length="590" mass="63210">MFASAIRNSRLGIRRLTTKPVQNRLYQHLAPTAGAAACAGPSSSPLAARLEARSASAARLSSPSIIQSRFMSSPSAAYSQTVDVFPSIVIEAGGNISAQGPFAEAQAQFLEPDMEAVHSLNESLTKANMGVVAHYYMDVELQGILTSLKIEQLKTSDSSRIAIADSLKMGDDAVKMCEEGATSIACLGVDFMSESVATIMSRNGYAHIPVYRATARHIGCSLAESAEKDAYQAWLQKGRAENKNALHVVYINTSLETKAVSNSIVPTITCTSSNVMATILQASSEVPDVKIMYGPDTYMGENLVTMFTSILNANWDDDKIAKALHPKHNRATLEKLRDNIDVYPNGNCVVHHMFGNEVVNTVKNNYDDAFVTAHLEVPGEMFQIAMEKSLVDKGVVGSTSDILKFISGKVSLAVEEEAASASAGATPSGDNRRLKFILGTEAGMVTSIVKSVQDILAAAGSKTIETEIVFPVSSEAVMGVDDDDLAVVPGVAGGEGCSTAGGCATCPFMKMNDVDALSDIAEMVIENSDEMKMKSHLPPQRLIGKKINGIDAVDFGSKPILVWTLEVYVGLDLKRGGCRERYDGYLLDFY</sequence>
<dbReference type="FunFam" id="3.40.50.10800:FF:000006">
    <property type="entry name" value="Quinolinate synthase, chloroplastic"/>
    <property type="match status" value="1"/>
</dbReference>
<organism evidence="10">
    <name type="scientific">Chaetoceros debilis</name>
    <dbReference type="NCBI Taxonomy" id="122233"/>
    <lineage>
        <taxon>Eukaryota</taxon>
        <taxon>Sar</taxon>
        <taxon>Stramenopiles</taxon>
        <taxon>Ochrophyta</taxon>
        <taxon>Bacillariophyta</taxon>
        <taxon>Coscinodiscophyceae</taxon>
        <taxon>Chaetocerotophycidae</taxon>
        <taxon>Chaetocerotales</taxon>
        <taxon>Chaetocerotaceae</taxon>
        <taxon>Chaetoceros</taxon>
    </lineage>
</organism>
<evidence type="ECO:0000256" key="4">
    <source>
        <dbReference type="ARBA" id="ARBA00022485"/>
    </source>
</evidence>
<dbReference type="AlphaFoldDB" id="A0A7S3QEV1"/>
<dbReference type="GO" id="GO:0051539">
    <property type="term" value="F:4 iron, 4 sulfur cluster binding"/>
    <property type="evidence" value="ECO:0007669"/>
    <property type="project" value="UniProtKB-KW"/>
</dbReference>
<keyword evidence="5" id="KW-0662">Pyridine nucleotide biosynthesis</keyword>
<evidence type="ECO:0000256" key="9">
    <source>
        <dbReference type="ARBA" id="ARBA00023014"/>
    </source>
</evidence>
<name>A0A7S3QEV1_9STRA</name>
<dbReference type="GO" id="GO:0034628">
    <property type="term" value="P:'de novo' NAD+ biosynthetic process from L-aspartate"/>
    <property type="evidence" value="ECO:0007669"/>
    <property type="project" value="TreeGrafter"/>
</dbReference>
<dbReference type="InterPro" id="IPR003473">
    <property type="entry name" value="NadA"/>
</dbReference>
<evidence type="ECO:0000256" key="8">
    <source>
        <dbReference type="ARBA" id="ARBA00023004"/>
    </source>
</evidence>
<evidence type="ECO:0000256" key="7">
    <source>
        <dbReference type="ARBA" id="ARBA00022723"/>
    </source>
</evidence>
<gene>
    <name evidence="10" type="ORF">CDEB00056_LOCUS20272</name>
</gene>
<proteinExistence type="predicted"/>
<dbReference type="PANTHER" id="PTHR30573:SF0">
    <property type="entry name" value="QUINOLINATE SYNTHASE, CHLOROPLASTIC"/>
    <property type="match status" value="1"/>
</dbReference>
<dbReference type="GO" id="GO:0046872">
    <property type="term" value="F:metal ion binding"/>
    <property type="evidence" value="ECO:0007669"/>
    <property type="project" value="UniProtKB-KW"/>
</dbReference>
<dbReference type="EC" id="2.5.1.72" evidence="3"/>
<dbReference type="Pfam" id="PF02445">
    <property type="entry name" value="NadA"/>
    <property type="match status" value="1"/>
</dbReference>
<dbReference type="InterPro" id="IPR036094">
    <property type="entry name" value="NadA_sf"/>
</dbReference>
<evidence type="ECO:0000313" key="10">
    <source>
        <dbReference type="EMBL" id="CAE0475419.1"/>
    </source>
</evidence>
<reference evidence="10" key="1">
    <citation type="submission" date="2021-01" db="EMBL/GenBank/DDBJ databases">
        <authorList>
            <person name="Corre E."/>
            <person name="Pelletier E."/>
            <person name="Niang G."/>
            <person name="Scheremetjew M."/>
            <person name="Finn R."/>
            <person name="Kale V."/>
            <person name="Holt S."/>
            <person name="Cochrane G."/>
            <person name="Meng A."/>
            <person name="Brown T."/>
            <person name="Cohen L."/>
        </authorList>
    </citation>
    <scope>NUCLEOTIDE SEQUENCE</scope>
    <source>
        <strain evidence="10">MM31A-1</strain>
    </source>
</reference>
<evidence type="ECO:0000256" key="5">
    <source>
        <dbReference type="ARBA" id="ARBA00022642"/>
    </source>
</evidence>
<comment type="pathway">
    <text evidence="2">Cofactor biosynthesis; NAD(+) biosynthesis; quinolinate from iminoaspartate: step 1/1.</text>
</comment>
<dbReference type="UniPathway" id="UPA00253">
    <property type="reaction ID" value="UER00327"/>
</dbReference>